<proteinExistence type="inferred from homology"/>
<evidence type="ECO:0000313" key="11">
    <source>
        <dbReference type="Proteomes" id="UP001266305"/>
    </source>
</evidence>
<evidence type="ECO:0000256" key="8">
    <source>
        <dbReference type="ARBA" id="ARBA00029431"/>
    </source>
</evidence>
<dbReference type="InterPro" id="IPR004345">
    <property type="entry name" value="TB2_DP1_HVA22"/>
</dbReference>
<gene>
    <name evidence="10" type="ORF">P7K49_032781</name>
</gene>
<keyword evidence="5" id="KW-1133">Transmembrane helix</keyword>
<evidence type="ECO:0000256" key="5">
    <source>
        <dbReference type="ARBA" id="ARBA00022989"/>
    </source>
</evidence>
<evidence type="ECO:0000256" key="2">
    <source>
        <dbReference type="ARBA" id="ARBA00008573"/>
    </source>
</evidence>
<comment type="subcellular location">
    <subcellularLocation>
        <location evidence="8">Cytoplasmic vesicle</location>
        <location evidence="8">Clathrin-coated vesicle membrane</location>
        <topology evidence="8">Multi-pass membrane protein</topology>
    </subcellularLocation>
    <subcellularLocation>
        <location evidence="1">Endoplasmic reticulum membrane</location>
        <topology evidence="1">Multi-pass membrane protein</topology>
    </subcellularLocation>
    <subcellularLocation>
        <location evidence="9">Membrane</location>
        <topology evidence="9">Multi-pass membrane protein</topology>
    </subcellularLocation>
</comment>
<keyword evidence="3" id="KW-0812">Transmembrane</keyword>
<dbReference type="EMBL" id="JASSZA010000019">
    <property type="protein sequence ID" value="KAK2086874.1"/>
    <property type="molecule type" value="Genomic_DNA"/>
</dbReference>
<evidence type="ECO:0000256" key="9">
    <source>
        <dbReference type="RuleBase" id="RU362006"/>
    </source>
</evidence>
<dbReference type="PANTHER" id="PTHR12300:SF133">
    <property type="entry name" value="RECEPTOR EXPRESSION-ENHANCING PROTEIN 6"/>
    <property type="match status" value="1"/>
</dbReference>
<keyword evidence="6" id="KW-0472">Membrane</keyword>
<dbReference type="PANTHER" id="PTHR12300">
    <property type="entry name" value="HVA22-LIKE PROTEINS"/>
    <property type="match status" value="1"/>
</dbReference>
<protein>
    <recommendedName>
        <fullName evidence="9">Receptor expression-enhancing protein</fullName>
    </recommendedName>
</protein>
<keyword evidence="11" id="KW-1185">Reference proteome</keyword>
<comment type="similarity">
    <text evidence="2 9">Belongs to the DP1 family.</text>
</comment>
<reference evidence="10 11" key="1">
    <citation type="submission" date="2023-05" db="EMBL/GenBank/DDBJ databases">
        <title>B98-5 Cell Line De Novo Hybrid Assembly: An Optical Mapping Approach.</title>
        <authorList>
            <person name="Kananen K."/>
            <person name="Auerbach J.A."/>
            <person name="Kautto E."/>
            <person name="Blachly J.S."/>
        </authorList>
    </citation>
    <scope>NUCLEOTIDE SEQUENCE [LARGE SCALE GENOMIC DNA]</scope>
    <source>
        <strain evidence="10">B95-8</strain>
        <tissue evidence="10">Cell line</tissue>
    </source>
</reference>
<keyword evidence="7" id="KW-0968">Cytoplasmic vesicle</keyword>
<evidence type="ECO:0000256" key="3">
    <source>
        <dbReference type="ARBA" id="ARBA00022692"/>
    </source>
</evidence>
<name>A0ABQ9TQD8_SAGOE</name>
<dbReference type="Proteomes" id="UP001266305">
    <property type="component" value="Unassembled WGS sequence"/>
</dbReference>
<evidence type="ECO:0000313" key="10">
    <source>
        <dbReference type="EMBL" id="KAK2086874.1"/>
    </source>
</evidence>
<sequence>MFKVILPALNLQKKGFRGGTPWESHSSPTREAQGKVVFLIPPHSPSNPTPPLNPQPVSAVRLRSVSAVQSHRICIPRICFVSAQLATCVGGAGGSRAAPDPAASPCRIKAIESPSKGDDTVWLTYWVVYALFSLAEFFSDLLLSWFPFYYVGKVGPARAGTTVEHVGLGDSWEALGPEGPEERRWGM</sequence>
<organism evidence="10 11">
    <name type="scientific">Saguinus oedipus</name>
    <name type="common">Cotton-top tamarin</name>
    <name type="synonym">Oedipomidas oedipus</name>
    <dbReference type="NCBI Taxonomy" id="9490"/>
    <lineage>
        <taxon>Eukaryota</taxon>
        <taxon>Metazoa</taxon>
        <taxon>Chordata</taxon>
        <taxon>Craniata</taxon>
        <taxon>Vertebrata</taxon>
        <taxon>Euteleostomi</taxon>
        <taxon>Mammalia</taxon>
        <taxon>Eutheria</taxon>
        <taxon>Euarchontoglires</taxon>
        <taxon>Primates</taxon>
        <taxon>Haplorrhini</taxon>
        <taxon>Platyrrhini</taxon>
        <taxon>Cebidae</taxon>
        <taxon>Callitrichinae</taxon>
        <taxon>Saguinus</taxon>
    </lineage>
</organism>
<evidence type="ECO:0000256" key="4">
    <source>
        <dbReference type="ARBA" id="ARBA00022824"/>
    </source>
</evidence>
<evidence type="ECO:0000256" key="7">
    <source>
        <dbReference type="ARBA" id="ARBA00023329"/>
    </source>
</evidence>
<keyword evidence="4" id="KW-0256">Endoplasmic reticulum</keyword>
<accession>A0ABQ9TQD8</accession>
<dbReference type="Pfam" id="PF03134">
    <property type="entry name" value="TB2_DP1_HVA22"/>
    <property type="match status" value="1"/>
</dbReference>
<comment type="caution">
    <text evidence="10">The sequence shown here is derived from an EMBL/GenBank/DDBJ whole genome shotgun (WGS) entry which is preliminary data.</text>
</comment>
<evidence type="ECO:0000256" key="6">
    <source>
        <dbReference type="ARBA" id="ARBA00023136"/>
    </source>
</evidence>
<evidence type="ECO:0000256" key="1">
    <source>
        <dbReference type="ARBA" id="ARBA00004477"/>
    </source>
</evidence>